<organism evidence="1 2">
    <name type="scientific">Smallanthus sonchifolius</name>
    <dbReference type="NCBI Taxonomy" id="185202"/>
    <lineage>
        <taxon>Eukaryota</taxon>
        <taxon>Viridiplantae</taxon>
        <taxon>Streptophyta</taxon>
        <taxon>Embryophyta</taxon>
        <taxon>Tracheophyta</taxon>
        <taxon>Spermatophyta</taxon>
        <taxon>Magnoliopsida</taxon>
        <taxon>eudicotyledons</taxon>
        <taxon>Gunneridae</taxon>
        <taxon>Pentapetalae</taxon>
        <taxon>asterids</taxon>
        <taxon>campanulids</taxon>
        <taxon>Asterales</taxon>
        <taxon>Asteraceae</taxon>
        <taxon>Asteroideae</taxon>
        <taxon>Heliantheae alliance</taxon>
        <taxon>Millerieae</taxon>
        <taxon>Smallanthus</taxon>
    </lineage>
</organism>
<reference evidence="2" key="1">
    <citation type="journal article" date="2022" name="Mol. Ecol. Resour.">
        <title>The genomes of chicory, endive, great burdock and yacon provide insights into Asteraceae palaeo-polyploidization history and plant inulin production.</title>
        <authorList>
            <person name="Fan W."/>
            <person name="Wang S."/>
            <person name="Wang H."/>
            <person name="Wang A."/>
            <person name="Jiang F."/>
            <person name="Liu H."/>
            <person name="Zhao H."/>
            <person name="Xu D."/>
            <person name="Zhang Y."/>
        </authorList>
    </citation>
    <scope>NUCLEOTIDE SEQUENCE [LARGE SCALE GENOMIC DNA]</scope>
    <source>
        <strain evidence="2">cv. Yunnan</strain>
    </source>
</reference>
<reference evidence="1 2" key="2">
    <citation type="journal article" date="2022" name="Mol. Ecol. Resour.">
        <title>The genomes of chicory, endive, great burdock and yacon provide insights into Asteraceae paleo-polyploidization history and plant inulin production.</title>
        <authorList>
            <person name="Fan W."/>
            <person name="Wang S."/>
            <person name="Wang H."/>
            <person name="Wang A."/>
            <person name="Jiang F."/>
            <person name="Liu H."/>
            <person name="Zhao H."/>
            <person name="Xu D."/>
            <person name="Zhang Y."/>
        </authorList>
    </citation>
    <scope>NUCLEOTIDE SEQUENCE [LARGE SCALE GENOMIC DNA]</scope>
    <source>
        <strain evidence="2">cv. Yunnan</strain>
        <tissue evidence="1">Leaves</tissue>
    </source>
</reference>
<name>A0ACB9HQK6_9ASTR</name>
<keyword evidence="2" id="KW-1185">Reference proteome</keyword>
<evidence type="ECO:0000313" key="1">
    <source>
        <dbReference type="EMBL" id="KAI3798000.1"/>
    </source>
</evidence>
<dbReference type="EMBL" id="CM042028">
    <property type="protein sequence ID" value="KAI3798000.1"/>
    <property type="molecule type" value="Genomic_DNA"/>
</dbReference>
<dbReference type="Proteomes" id="UP001056120">
    <property type="component" value="Linkage Group LG11"/>
</dbReference>
<sequence>MSGRSTLFDFVRYPKHPLTVGFSALRLPSSLLPRLRLDTDRPDCLIARPIVLHSLSDSRASTRRVEKDDSVKEVRVEVIHVNKIHYSKCSGQKQWADSCNSFNG</sequence>
<gene>
    <name evidence="1" type="ORF">L1987_33266</name>
</gene>
<comment type="caution">
    <text evidence="1">The sequence shown here is derived from an EMBL/GenBank/DDBJ whole genome shotgun (WGS) entry which is preliminary data.</text>
</comment>
<evidence type="ECO:0000313" key="2">
    <source>
        <dbReference type="Proteomes" id="UP001056120"/>
    </source>
</evidence>
<protein>
    <submittedName>
        <fullName evidence="1">Uncharacterized protein</fullName>
    </submittedName>
</protein>
<proteinExistence type="predicted"/>
<accession>A0ACB9HQK6</accession>